<protein>
    <recommendedName>
        <fullName evidence="7 8">Small ribosomal subunit protein bS20</fullName>
    </recommendedName>
</protein>
<dbReference type="PANTHER" id="PTHR33398:SF1">
    <property type="entry name" value="SMALL RIBOSOMAL SUBUNIT PROTEIN BS20C"/>
    <property type="match status" value="1"/>
</dbReference>
<evidence type="ECO:0000256" key="1">
    <source>
        <dbReference type="ARBA" id="ARBA00003134"/>
    </source>
</evidence>
<dbReference type="Pfam" id="PF01649">
    <property type="entry name" value="Ribosomal_S20p"/>
    <property type="match status" value="1"/>
</dbReference>
<keyword evidence="3 8" id="KW-0699">rRNA-binding</keyword>
<proteinExistence type="inferred from homology"/>
<accession>A0A0B0H4X0</accession>
<gene>
    <name evidence="8" type="primary">rpsT</name>
    <name evidence="11" type="ORF">BOV88_00225</name>
    <name evidence="10" type="ORF">JV46_24150</name>
</gene>
<organism evidence="10 12">
    <name type="scientific">Solemya velum gill symbiont</name>
    <dbReference type="NCBI Taxonomy" id="2340"/>
    <lineage>
        <taxon>Bacteria</taxon>
        <taxon>Pseudomonadati</taxon>
        <taxon>Pseudomonadota</taxon>
        <taxon>Gammaproteobacteria</taxon>
        <taxon>sulfur-oxidizing symbionts</taxon>
    </lineage>
</organism>
<dbReference type="GO" id="GO:0015935">
    <property type="term" value="C:small ribosomal subunit"/>
    <property type="evidence" value="ECO:0007669"/>
    <property type="project" value="TreeGrafter"/>
</dbReference>
<evidence type="ECO:0000256" key="4">
    <source>
        <dbReference type="ARBA" id="ARBA00022884"/>
    </source>
</evidence>
<dbReference type="EMBL" id="MPNX01000001">
    <property type="protein sequence ID" value="OOY36075.1"/>
    <property type="molecule type" value="Genomic_DNA"/>
</dbReference>
<comment type="similarity">
    <text evidence="2 8">Belongs to the bacterial ribosomal protein bS20 family.</text>
</comment>
<dbReference type="InterPro" id="IPR036510">
    <property type="entry name" value="Ribosomal_bS20_sf"/>
</dbReference>
<dbReference type="InterPro" id="IPR002583">
    <property type="entry name" value="Ribosomal_bS20"/>
</dbReference>
<evidence type="ECO:0000313" key="13">
    <source>
        <dbReference type="Proteomes" id="UP000190962"/>
    </source>
</evidence>
<dbReference type="RefSeq" id="WP_043118239.1">
    <property type="nucleotide sequence ID" value="NZ_JRAA01000003.1"/>
</dbReference>
<dbReference type="FunFam" id="1.20.58.110:FF:000001">
    <property type="entry name" value="30S ribosomal protein S20"/>
    <property type="match status" value="1"/>
</dbReference>
<feature type="compositionally biased region" description="Basic residues" evidence="9">
    <location>
        <begin position="19"/>
        <end position="29"/>
    </location>
</feature>
<feature type="region of interest" description="Disordered" evidence="9">
    <location>
        <begin position="1"/>
        <end position="29"/>
    </location>
</feature>
<keyword evidence="5 8" id="KW-0689">Ribosomal protein</keyword>
<keyword evidence="12" id="KW-1185">Reference proteome</keyword>
<dbReference type="SUPFAM" id="SSF46992">
    <property type="entry name" value="Ribosomal protein S20"/>
    <property type="match status" value="1"/>
</dbReference>
<evidence type="ECO:0000256" key="2">
    <source>
        <dbReference type="ARBA" id="ARBA00007634"/>
    </source>
</evidence>
<evidence type="ECO:0000256" key="5">
    <source>
        <dbReference type="ARBA" id="ARBA00022980"/>
    </source>
</evidence>
<evidence type="ECO:0000256" key="3">
    <source>
        <dbReference type="ARBA" id="ARBA00022730"/>
    </source>
</evidence>
<dbReference type="NCBIfam" id="TIGR00029">
    <property type="entry name" value="S20"/>
    <property type="match status" value="1"/>
</dbReference>
<evidence type="ECO:0000313" key="12">
    <source>
        <dbReference type="Proteomes" id="UP000030856"/>
    </source>
</evidence>
<dbReference type="HAMAP" id="MF_00500">
    <property type="entry name" value="Ribosomal_bS20"/>
    <property type="match status" value="1"/>
</dbReference>
<reference evidence="10 12" key="1">
    <citation type="journal article" date="2014" name="BMC Genomics">
        <title>The genome of the intracellular bacterium of the coastal bivalve, Solemya velum: a blueprint for thriving in and out of symbiosis.</title>
        <authorList>
            <person name="Dmytrenko O."/>
            <person name="Russell S.L."/>
            <person name="Loo W.T."/>
            <person name="Fontanez K.M."/>
            <person name="Liao L."/>
            <person name="Roeselers G."/>
            <person name="Sharma R."/>
            <person name="Stewart F.J."/>
            <person name="Newton I.L."/>
            <person name="Woyke T."/>
            <person name="Wu D."/>
            <person name="Lang J.M."/>
            <person name="Eisen J.A."/>
            <person name="Cavanaugh C.M."/>
        </authorList>
    </citation>
    <scope>NUCLEOTIDE SEQUENCE [LARGE SCALE GENOMIC DNA]</scope>
    <source>
        <strain evidence="10 12">WH</strain>
    </source>
</reference>
<dbReference type="OrthoDB" id="9807974at2"/>
<dbReference type="STRING" id="2340.JV46_24150"/>
<dbReference type="Gene3D" id="1.20.58.110">
    <property type="entry name" value="Ribosomal protein S20"/>
    <property type="match status" value="1"/>
</dbReference>
<dbReference type="Proteomes" id="UP000190962">
    <property type="component" value="Unassembled WGS sequence"/>
</dbReference>
<evidence type="ECO:0000256" key="9">
    <source>
        <dbReference type="SAM" id="MobiDB-lite"/>
    </source>
</evidence>
<dbReference type="GO" id="GO:0005829">
    <property type="term" value="C:cytosol"/>
    <property type="evidence" value="ECO:0007669"/>
    <property type="project" value="TreeGrafter"/>
</dbReference>
<comment type="caution">
    <text evidence="10">The sequence shown here is derived from an EMBL/GenBank/DDBJ whole genome shotgun (WGS) entry which is preliminary data.</text>
</comment>
<evidence type="ECO:0000256" key="7">
    <source>
        <dbReference type="ARBA" id="ARBA00035136"/>
    </source>
</evidence>
<dbReference type="AlphaFoldDB" id="A0A0B0H4X0"/>
<evidence type="ECO:0000256" key="6">
    <source>
        <dbReference type="ARBA" id="ARBA00023274"/>
    </source>
</evidence>
<dbReference type="Proteomes" id="UP000030856">
    <property type="component" value="Unassembled WGS sequence"/>
</dbReference>
<dbReference type="PANTHER" id="PTHR33398">
    <property type="entry name" value="30S RIBOSOMAL PROTEIN S20"/>
    <property type="match status" value="1"/>
</dbReference>
<sequence length="86" mass="9441">MANSAQARKRVRQAEKSRGRNASHRSMMRTQIKKTLKAIDAGDKDAATEAYKSAVPVIDRMAGKGLIHANKAARHKSRLNAAIRAM</sequence>
<evidence type="ECO:0000313" key="10">
    <source>
        <dbReference type="EMBL" id="KHF24185.1"/>
    </source>
</evidence>
<dbReference type="eggNOG" id="COG0268">
    <property type="taxonomic scope" value="Bacteria"/>
</dbReference>
<reference evidence="11 13" key="2">
    <citation type="submission" date="2016-11" db="EMBL/GenBank/DDBJ databases">
        <title>Mixed transmission modes and dynamic genome evolution in an obligate animal-bacterial symbiosis.</title>
        <authorList>
            <person name="Russell S.L."/>
            <person name="Corbett-Detig R.B."/>
            <person name="Cavanaugh C.M."/>
        </authorList>
    </citation>
    <scope>NUCLEOTIDE SEQUENCE [LARGE SCALE GENOMIC DNA]</scope>
    <source>
        <strain evidence="11">MA-KB16</strain>
    </source>
</reference>
<comment type="function">
    <text evidence="1 8">Binds directly to 16S ribosomal RNA.</text>
</comment>
<dbReference type="EMBL" id="JRAA01000003">
    <property type="protein sequence ID" value="KHF24185.1"/>
    <property type="molecule type" value="Genomic_DNA"/>
</dbReference>
<keyword evidence="4 8" id="KW-0694">RNA-binding</keyword>
<evidence type="ECO:0000256" key="8">
    <source>
        <dbReference type="HAMAP-Rule" id="MF_00500"/>
    </source>
</evidence>
<dbReference type="GO" id="GO:0003735">
    <property type="term" value="F:structural constituent of ribosome"/>
    <property type="evidence" value="ECO:0007669"/>
    <property type="project" value="InterPro"/>
</dbReference>
<evidence type="ECO:0000313" key="11">
    <source>
        <dbReference type="EMBL" id="OOY36075.1"/>
    </source>
</evidence>
<dbReference type="GeneID" id="86990497"/>
<keyword evidence="6 8" id="KW-0687">Ribonucleoprotein</keyword>
<name>A0A0B0H4X0_SOVGS</name>
<dbReference type="PATRIC" id="fig|2340.3.peg.2264"/>
<dbReference type="GO" id="GO:0006412">
    <property type="term" value="P:translation"/>
    <property type="evidence" value="ECO:0007669"/>
    <property type="project" value="UniProtKB-UniRule"/>
</dbReference>
<dbReference type="GO" id="GO:0070181">
    <property type="term" value="F:small ribosomal subunit rRNA binding"/>
    <property type="evidence" value="ECO:0007669"/>
    <property type="project" value="TreeGrafter"/>
</dbReference>